<protein>
    <recommendedName>
        <fullName evidence="4 9">Thiopurine S-methyltransferase</fullName>
        <ecNumber evidence="4 9">2.1.1.67</ecNumber>
    </recommendedName>
    <alternativeName>
        <fullName evidence="9">Thiopurine methyltransferase</fullName>
    </alternativeName>
</protein>
<evidence type="ECO:0000256" key="5">
    <source>
        <dbReference type="ARBA" id="ARBA00022490"/>
    </source>
</evidence>
<keyword evidence="8 9" id="KW-0949">S-adenosyl-L-methionine</keyword>
<keyword evidence="5 9" id="KW-0963">Cytoplasm</keyword>
<accession>A0A6I3KMF0</accession>
<feature type="binding site" evidence="9">
    <location>
        <position position="66"/>
    </location>
    <ligand>
        <name>S-adenosyl-L-methionine</name>
        <dbReference type="ChEBI" id="CHEBI:59789"/>
    </ligand>
</feature>
<evidence type="ECO:0000313" key="10">
    <source>
        <dbReference type="EMBL" id="MTD95090.1"/>
    </source>
</evidence>
<dbReference type="SUPFAM" id="SSF53335">
    <property type="entry name" value="S-adenosyl-L-methionine-dependent methyltransferases"/>
    <property type="match status" value="1"/>
</dbReference>
<keyword evidence="11" id="KW-1185">Reference proteome</keyword>
<proteinExistence type="inferred from homology"/>
<dbReference type="NCBIfam" id="TIGR03840">
    <property type="entry name" value="TMPT_Se_Te"/>
    <property type="match status" value="1"/>
</dbReference>
<dbReference type="Gene3D" id="3.40.50.150">
    <property type="entry name" value="Vaccinia Virus protein VP39"/>
    <property type="match status" value="1"/>
</dbReference>
<evidence type="ECO:0000256" key="3">
    <source>
        <dbReference type="ARBA" id="ARBA00008145"/>
    </source>
</evidence>
<dbReference type="EMBL" id="WMBQ01000001">
    <property type="protein sequence ID" value="MTD95090.1"/>
    <property type="molecule type" value="Genomic_DNA"/>
</dbReference>
<dbReference type="PROSITE" id="PS51585">
    <property type="entry name" value="SAM_MT_TPMT"/>
    <property type="match status" value="1"/>
</dbReference>
<gene>
    <name evidence="9" type="primary">tpm</name>
    <name evidence="10" type="ORF">GIW81_12180</name>
</gene>
<evidence type="ECO:0000256" key="6">
    <source>
        <dbReference type="ARBA" id="ARBA00022603"/>
    </source>
</evidence>
<feature type="binding site" evidence="9">
    <location>
        <position position="123"/>
    </location>
    <ligand>
        <name>S-adenosyl-L-methionine</name>
        <dbReference type="ChEBI" id="CHEBI:59789"/>
    </ligand>
</feature>
<keyword evidence="7 9" id="KW-0808">Transferase</keyword>
<name>A0A6I3KMF0_9HYPH</name>
<dbReference type="Proteomes" id="UP000440694">
    <property type="component" value="Unassembled WGS sequence"/>
</dbReference>
<sequence length="217" mass="24218">MDHEFWLERWKTQDIGFHQPQFDPALDKFWSRLAVPAGARVFVPLCGKSLDMQWLAEHGHAVVGAELSEQAVGEFFAERELVPTVRHEANFTVKSSGPYEIWIGDFFGLPESAVAGVAGVYDRAALVALPASMQDQYADKLKALLPKAPILLITVDYDQRQMNGPPFATSPRMVDDLFSDRYGRIDLVSKDVLADHPHFQQRGLTALTGAVSLLRPR</sequence>
<comment type="caution">
    <text evidence="10">The sequence shown here is derived from an EMBL/GenBank/DDBJ whole genome shotgun (WGS) entry which is preliminary data.</text>
</comment>
<keyword evidence="6 9" id="KW-0489">Methyltransferase</keyword>
<evidence type="ECO:0000256" key="1">
    <source>
        <dbReference type="ARBA" id="ARBA00000903"/>
    </source>
</evidence>
<feature type="binding site" evidence="9">
    <location>
        <position position="10"/>
    </location>
    <ligand>
        <name>S-adenosyl-L-methionine</name>
        <dbReference type="ChEBI" id="CHEBI:59789"/>
    </ligand>
</feature>
<dbReference type="AlphaFoldDB" id="A0A6I3KMF0"/>
<dbReference type="InterPro" id="IPR029063">
    <property type="entry name" value="SAM-dependent_MTases_sf"/>
</dbReference>
<evidence type="ECO:0000256" key="8">
    <source>
        <dbReference type="ARBA" id="ARBA00022691"/>
    </source>
</evidence>
<dbReference type="RefSeq" id="WP_154739435.1">
    <property type="nucleotide sequence ID" value="NZ_WMBQ01000001.1"/>
</dbReference>
<feature type="binding site" evidence="9">
    <location>
        <position position="45"/>
    </location>
    <ligand>
        <name>S-adenosyl-L-methionine</name>
        <dbReference type="ChEBI" id="CHEBI:59789"/>
    </ligand>
</feature>
<dbReference type="GO" id="GO:0032259">
    <property type="term" value="P:methylation"/>
    <property type="evidence" value="ECO:0007669"/>
    <property type="project" value="UniProtKB-KW"/>
</dbReference>
<dbReference type="InterPro" id="IPR025835">
    <property type="entry name" value="Thiopurine_S-MeTrfase"/>
</dbReference>
<organism evidence="10 11">
    <name type="scientific">Hyphomicrobium album</name>
    <dbReference type="NCBI Taxonomy" id="2665159"/>
    <lineage>
        <taxon>Bacteria</taxon>
        <taxon>Pseudomonadati</taxon>
        <taxon>Pseudomonadota</taxon>
        <taxon>Alphaproteobacteria</taxon>
        <taxon>Hyphomicrobiales</taxon>
        <taxon>Hyphomicrobiaceae</taxon>
        <taxon>Hyphomicrobium</taxon>
    </lineage>
</organism>
<evidence type="ECO:0000256" key="2">
    <source>
        <dbReference type="ARBA" id="ARBA00004496"/>
    </source>
</evidence>
<dbReference type="HAMAP" id="MF_00812">
    <property type="entry name" value="Thiopur_methtran"/>
    <property type="match status" value="1"/>
</dbReference>
<dbReference type="Pfam" id="PF05724">
    <property type="entry name" value="TPMT"/>
    <property type="match status" value="1"/>
</dbReference>
<dbReference type="GO" id="GO:0008119">
    <property type="term" value="F:thiopurine S-methyltransferase activity"/>
    <property type="evidence" value="ECO:0007669"/>
    <property type="project" value="UniProtKB-UniRule"/>
</dbReference>
<dbReference type="PIRSF" id="PIRSF023956">
    <property type="entry name" value="Thiopurine_S-methyltransferase"/>
    <property type="match status" value="1"/>
</dbReference>
<evidence type="ECO:0000256" key="9">
    <source>
        <dbReference type="HAMAP-Rule" id="MF_00812"/>
    </source>
</evidence>
<comment type="similarity">
    <text evidence="3 9">Belongs to the class I-like SAM-binding methyltransferase superfamily. TPMT family.</text>
</comment>
<dbReference type="PANTHER" id="PTHR10259">
    <property type="entry name" value="THIOPURINE S-METHYLTRANSFERASE"/>
    <property type="match status" value="1"/>
</dbReference>
<comment type="catalytic activity">
    <reaction evidence="1 9">
        <text>S-adenosyl-L-methionine + a thiopurine = S-adenosyl-L-homocysteine + a thiopurine S-methylether.</text>
        <dbReference type="EC" id="2.1.1.67"/>
    </reaction>
</comment>
<dbReference type="PANTHER" id="PTHR10259:SF11">
    <property type="entry name" value="THIOPURINE S-METHYLTRANSFERASE"/>
    <property type="match status" value="1"/>
</dbReference>
<dbReference type="NCBIfam" id="NF009732">
    <property type="entry name" value="PRK13255.1"/>
    <property type="match status" value="1"/>
</dbReference>
<reference evidence="10 11" key="1">
    <citation type="submission" date="2019-11" db="EMBL/GenBank/DDBJ databases">
        <title>Identification of a novel strain.</title>
        <authorList>
            <person name="Xu Q."/>
            <person name="Wang G."/>
        </authorList>
    </citation>
    <scope>NUCLEOTIDE SEQUENCE [LARGE SCALE GENOMIC DNA]</scope>
    <source>
        <strain evidence="11">xq</strain>
    </source>
</reference>
<comment type="subcellular location">
    <subcellularLocation>
        <location evidence="2 9">Cytoplasm</location>
    </subcellularLocation>
</comment>
<evidence type="ECO:0000256" key="4">
    <source>
        <dbReference type="ARBA" id="ARBA00011905"/>
    </source>
</evidence>
<dbReference type="GO" id="GO:0010038">
    <property type="term" value="P:response to metal ion"/>
    <property type="evidence" value="ECO:0007669"/>
    <property type="project" value="InterPro"/>
</dbReference>
<dbReference type="EC" id="2.1.1.67" evidence="4 9"/>
<dbReference type="InterPro" id="IPR022474">
    <property type="entry name" value="Thiopur_S-MeTfrase_Se/Te_detox"/>
</dbReference>
<evidence type="ECO:0000313" key="11">
    <source>
        <dbReference type="Proteomes" id="UP000440694"/>
    </source>
</evidence>
<dbReference type="FunFam" id="3.40.50.150:FF:000101">
    <property type="entry name" value="Thiopurine S-methyltransferase"/>
    <property type="match status" value="1"/>
</dbReference>
<dbReference type="InterPro" id="IPR008854">
    <property type="entry name" value="TPMT"/>
</dbReference>
<dbReference type="GO" id="GO:0005737">
    <property type="term" value="C:cytoplasm"/>
    <property type="evidence" value="ECO:0007669"/>
    <property type="project" value="UniProtKB-SubCell"/>
</dbReference>
<evidence type="ECO:0000256" key="7">
    <source>
        <dbReference type="ARBA" id="ARBA00022679"/>
    </source>
</evidence>